<dbReference type="Proteomes" id="UP001243623">
    <property type="component" value="Chromosome"/>
</dbReference>
<dbReference type="PROSITE" id="PS51257">
    <property type="entry name" value="PROKAR_LIPOPROTEIN"/>
    <property type="match status" value="1"/>
</dbReference>
<evidence type="ECO:0000313" key="1">
    <source>
        <dbReference type="EMBL" id="WIW70657.1"/>
    </source>
</evidence>
<dbReference type="AlphaFoldDB" id="A0A9Y2AIU1"/>
<keyword evidence="2" id="KW-1185">Reference proteome</keyword>
<protein>
    <recommendedName>
        <fullName evidence="3">Lipoprotein</fullName>
    </recommendedName>
</protein>
<dbReference type="RefSeq" id="WP_147669521.1">
    <property type="nucleotide sequence ID" value="NZ_CP120678.1"/>
</dbReference>
<proteinExistence type="predicted"/>
<dbReference type="KEGG" id="sgbi:P3F81_12335"/>
<sequence length="317" mass="36483">MQKRTISLLCLIVFCLVIVGCGGKANMITSMDPRTNIIRDGHFHDYPNIKIGDAYDAFFSNPQWKYFKSDDGTEVVEFSGGCQFRNADVNVREQFILHTDDTFEAGALSFNDVPQIELINSALISTVFAAYENKQLPTDLKKSSEKQENKKSANLVENLFEVLNDDSLNVNQKNVDERQYIVNNHKIGVAVRKITNTDDFLTITKDESSVYNQRISNEQGYRIFRIKENHSQREFFIVDMMKNSLLMGYDEKNNSWNIYVSSDSYENTVNGEPWISAINGRLYLTYQQDGVRTKKQVYRLEWDDNKGAFDCIDEGIQ</sequence>
<organism evidence="1 2">
    <name type="scientific">Selenobaculum gibii</name>
    <dbReference type="NCBI Taxonomy" id="3054208"/>
    <lineage>
        <taxon>Bacteria</taxon>
        <taxon>Bacillati</taxon>
        <taxon>Bacillota</taxon>
        <taxon>Negativicutes</taxon>
        <taxon>Selenomonadales</taxon>
        <taxon>Selenomonadaceae</taxon>
        <taxon>Selenobaculum</taxon>
    </lineage>
</organism>
<evidence type="ECO:0000313" key="2">
    <source>
        <dbReference type="Proteomes" id="UP001243623"/>
    </source>
</evidence>
<gene>
    <name evidence="1" type="ORF">P3F81_12335</name>
</gene>
<accession>A0A9Y2AIU1</accession>
<evidence type="ECO:0008006" key="3">
    <source>
        <dbReference type="Google" id="ProtNLM"/>
    </source>
</evidence>
<name>A0A9Y2AIU1_9FIRM</name>
<reference evidence="1" key="1">
    <citation type="submission" date="2023-03" db="EMBL/GenBank/DDBJ databases">
        <title>Selenobaculum gbiensis gen. nov. sp. nov., a new bacterium isolated from the gut microbiota of IBD patient.</title>
        <authorList>
            <person name="Yeo S."/>
            <person name="Park H."/>
            <person name="Huh C.S."/>
        </authorList>
    </citation>
    <scope>NUCLEOTIDE SEQUENCE</scope>
    <source>
        <strain evidence="1">ICN-92133</strain>
    </source>
</reference>
<dbReference type="EMBL" id="CP120678">
    <property type="protein sequence ID" value="WIW70657.1"/>
    <property type="molecule type" value="Genomic_DNA"/>
</dbReference>